<evidence type="ECO:0000259" key="7">
    <source>
        <dbReference type="PROSITE" id="PS50850"/>
    </source>
</evidence>
<dbReference type="Pfam" id="PF07690">
    <property type="entry name" value="MFS_1"/>
    <property type="match status" value="1"/>
</dbReference>
<protein>
    <submittedName>
        <fullName evidence="8">Arabinose efflux permease</fullName>
    </submittedName>
</protein>
<sequence>MSSHHAAVPQLSSPTSGDPLPTHRDILAVLLPLLAALFAALLSGTVAIPALPAVTAELGGGSVGLTWIITVALLANATTTPVWGSISDRYDTRLLVQAALLTLTAGSVVSACAPALPVLLAGRVVQGIGLGGVVAVTLAVLGALIPPREQGRYAGYGAVVMAVSMAGGPLLGGALVDTPLGWRACFLVPAAPAAIALVALRRRLKPGPRSSSDARIDWVGAVLLTSGVTLVLVWVSAGNGSRSSWPQVGYLLGGGVLLVAALAVERRTPAPVVPVDLLGQRTVACALITSVSSGFAFYAALSFLSEYFQAVRHHTATATGILLTPLVFGLASSSYTSGRLITRSGRWKALLVAGSVLQVAGCAMLAFADGNTALWWIELAVLLLGLGIGVLLQNLVTLVQNAVAPERFGAAGAAVFFFRLIGAAVGLPLLAATVPPHGRGTGQVFLLLSALSVVGLVAVALLPNQRLRTSFATAEEPSW</sequence>
<feature type="transmembrane region" description="Helical" evidence="6">
    <location>
        <begin position="444"/>
        <end position="462"/>
    </location>
</feature>
<evidence type="ECO:0000256" key="5">
    <source>
        <dbReference type="ARBA" id="ARBA00023136"/>
    </source>
</evidence>
<proteinExistence type="predicted"/>
<dbReference type="PANTHER" id="PTHR23501">
    <property type="entry name" value="MAJOR FACILITATOR SUPERFAMILY"/>
    <property type="match status" value="1"/>
</dbReference>
<evidence type="ECO:0000256" key="2">
    <source>
        <dbReference type="ARBA" id="ARBA00022448"/>
    </source>
</evidence>
<feature type="domain" description="Major facilitator superfamily (MFS) profile" evidence="7">
    <location>
        <begin position="28"/>
        <end position="467"/>
    </location>
</feature>
<evidence type="ECO:0000256" key="6">
    <source>
        <dbReference type="SAM" id="Phobius"/>
    </source>
</evidence>
<gene>
    <name evidence="8" type="ORF">L618_000200001980</name>
</gene>
<feature type="transmembrane region" description="Helical" evidence="6">
    <location>
        <begin position="284"/>
        <end position="304"/>
    </location>
</feature>
<keyword evidence="4 6" id="KW-1133">Transmembrane helix</keyword>
<dbReference type="Gene3D" id="1.20.1250.20">
    <property type="entry name" value="MFS general substrate transporter like domains"/>
    <property type="match status" value="1"/>
</dbReference>
<feature type="transmembrane region" description="Helical" evidence="6">
    <location>
        <begin position="349"/>
        <end position="368"/>
    </location>
</feature>
<keyword evidence="2" id="KW-0813">Transport</keyword>
<feature type="transmembrane region" description="Helical" evidence="6">
    <location>
        <begin position="316"/>
        <end position="337"/>
    </location>
</feature>
<dbReference type="AlphaFoldDB" id="A0A562E5S9"/>
<dbReference type="GO" id="GO:0005886">
    <property type="term" value="C:plasma membrane"/>
    <property type="evidence" value="ECO:0007669"/>
    <property type="project" value="UniProtKB-SubCell"/>
</dbReference>
<dbReference type="Proteomes" id="UP000317573">
    <property type="component" value="Unassembled WGS sequence"/>
</dbReference>
<dbReference type="PANTHER" id="PTHR23501:SF197">
    <property type="entry name" value="COMD"/>
    <property type="match status" value="1"/>
</dbReference>
<feature type="transmembrane region" description="Helical" evidence="6">
    <location>
        <begin position="247"/>
        <end position="264"/>
    </location>
</feature>
<dbReference type="EMBL" id="VLJT01000017">
    <property type="protein sequence ID" value="TWH17117.1"/>
    <property type="molecule type" value="Genomic_DNA"/>
</dbReference>
<evidence type="ECO:0000256" key="1">
    <source>
        <dbReference type="ARBA" id="ARBA00004651"/>
    </source>
</evidence>
<dbReference type="SUPFAM" id="SSF103473">
    <property type="entry name" value="MFS general substrate transporter"/>
    <property type="match status" value="1"/>
</dbReference>
<dbReference type="InterPro" id="IPR036259">
    <property type="entry name" value="MFS_trans_sf"/>
</dbReference>
<evidence type="ECO:0000256" key="3">
    <source>
        <dbReference type="ARBA" id="ARBA00022692"/>
    </source>
</evidence>
<dbReference type="GO" id="GO:0022857">
    <property type="term" value="F:transmembrane transporter activity"/>
    <property type="evidence" value="ECO:0007669"/>
    <property type="project" value="InterPro"/>
</dbReference>
<keyword evidence="3 6" id="KW-0812">Transmembrane</keyword>
<evidence type="ECO:0000256" key="4">
    <source>
        <dbReference type="ARBA" id="ARBA00022989"/>
    </source>
</evidence>
<dbReference type="InterPro" id="IPR011701">
    <property type="entry name" value="MFS"/>
</dbReference>
<comment type="caution">
    <text evidence="8">The sequence shown here is derived from an EMBL/GenBank/DDBJ whole genome shotgun (WGS) entry which is preliminary data.</text>
</comment>
<evidence type="ECO:0000313" key="9">
    <source>
        <dbReference type="Proteomes" id="UP000317573"/>
    </source>
</evidence>
<dbReference type="Gene3D" id="1.20.1720.10">
    <property type="entry name" value="Multidrug resistance protein D"/>
    <property type="match status" value="1"/>
</dbReference>
<accession>A0A562E5S9</accession>
<feature type="transmembrane region" description="Helical" evidence="6">
    <location>
        <begin position="408"/>
        <end position="432"/>
    </location>
</feature>
<feature type="transmembrane region" description="Helical" evidence="6">
    <location>
        <begin position="374"/>
        <end position="396"/>
    </location>
</feature>
<feature type="transmembrane region" description="Helical" evidence="6">
    <location>
        <begin position="95"/>
        <end position="116"/>
    </location>
</feature>
<feature type="transmembrane region" description="Helical" evidence="6">
    <location>
        <begin position="63"/>
        <end position="83"/>
    </location>
</feature>
<feature type="transmembrane region" description="Helical" evidence="6">
    <location>
        <begin position="180"/>
        <end position="200"/>
    </location>
</feature>
<dbReference type="PROSITE" id="PS50850">
    <property type="entry name" value="MFS"/>
    <property type="match status" value="1"/>
</dbReference>
<comment type="subcellular location">
    <subcellularLocation>
        <location evidence="1">Cell membrane</location>
        <topology evidence="1">Multi-pass membrane protein</topology>
    </subcellularLocation>
</comment>
<feature type="transmembrane region" description="Helical" evidence="6">
    <location>
        <begin position="216"/>
        <end position="235"/>
    </location>
</feature>
<feature type="transmembrane region" description="Helical" evidence="6">
    <location>
        <begin position="128"/>
        <end position="146"/>
    </location>
</feature>
<name>A0A562E5S9_RHORH</name>
<dbReference type="InterPro" id="IPR020846">
    <property type="entry name" value="MFS_dom"/>
</dbReference>
<dbReference type="RefSeq" id="WP_145691713.1">
    <property type="nucleotide sequence ID" value="NZ_VLJT01000017.1"/>
</dbReference>
<organism evidence="8 9">
    <name type="scientific">Rhodococcus rhodochrous J45</name>
    <dbReference type="NCBI Taxonomy" id="935266"/>
    <lineage>
        <taxon>Bacteria</taxon>
        <taxon>Bacillati</taxon>
        <taxon>Actinomycetota</taxon>
        <taxon>Actinomycetes</taxon>
        <taxon>Mycobacteriales</taxon>
        <taxon>Nocardiaceae</taxon>
        <taxon>Rhodococcus</taxon>
    </lineage>
</organism>
<reference evidence="8 9" key="1">
    <citation type="submission" date="2019-07" db="EMBL/GenBank/DDBJ databases">
        <title>Genome sequencing of lignin-degrading bacterial isolates.</title>
        <authorList>
            <person name="Gladden J."/>
        </authorList>
    </citation>
    <scope>NUCLEOTIDE SEQUENCE [LARGE SCALE GENOMIC DNA]</scope>
    <source>
        <strain evidence="8 9">J45</strain>
    </source>
</reference>
<evidence type="ECO:0000313" key="8">
    <source>
        <dbReference type="EMBL" id="TWH17117.1"/>
    </source>
</evidence>
<feature type="transmembrane region" description="Helical" evidence="6">
    <location>
        <begin position="26"/>
        <end position="51"/>
    </location>
</feature>
<feature type="transmembrane region" description="Helical" evidence="6">
    <location>
        <begin position="153"/>
        <end position="174"/>
    </location>
</feature>
<keyword evidence="5 6" id="KW-0472">Membrane</keyword>